<keyword evidence="4" id="KW-0614">Plasmid</keyword>
<dbReference type="KEGG" id="nfr:ERS450000_05982"/>
<accession>A0A0H5P9E0</accession>
<feature type="signal peptide" evidence="3">
    <location>
        <begin position="1"/>
        <end position="24"/>
    </location>
</feature>
<dbReference type="SUPFAM" id="SSF53474">
    <property type="entry name" value="alpha/beta-Hydrolases"/>
    <property type="match status" value="1"/>
</dbReference>
<dbReference type="RefSeq" id="WP_060594974.1">
    <property type="nucleotide sequence ID" value="NZ_CP031418.1"/>
</dbReference>
<dbReference type="AlphaFoldDB" id="A0A0H5P9E0"/>
<evidence type="ECO:0000256" key="2">
    <source>
        <dbReference type="SAM" id="MobiDB-lite"/>
    </source>
</evidence>
<dbReference type="InterPro" id="IPR000675">
    <property type="entry name" value="Cutinase/axe"/>
</dbReference>
<evidence type="ECO:0000313" key="5">
    <source>
        <dbReference type="Proteomes" id="UP000057820"/>
    </source>
</evidence>
<dbReference type="Pfam" id="PF01083">
    <property type="entry name" value="Cutinase"/>
    <property type="match status" value="1"/>
</dbReference>
<dbReference type="InterPro" id="IPR029058">
    <property type="entry name" value="AB_hydrolase_fold"/>
</dbReference>
<dbReference type="GO" id="GO:0016787">
    <property type="term" value="F:hydrolase activity"/>
    <property type="evidence" value="ECO:0007669"/>
    <property type="project" value="UniProtKB-KW"/>
</dbReference>
<protein>
    <submittedName>
        <fullName evidence="4">PE-PPE domain</fullName>
    </submittedName>
</protein>
<geneLocation type="plasmid" evidence="4">
    <name>2</name>
</geneLocation>
<organism evidence="4 5">
    <name type="scientific">Nocardia farcinica</name>
    <dbReference type="NCBI Taxonomy" id="37329"/>
    <lineage>
        <taxon>Bacteria</taxon>
        <taxon>Bacillati</taxon>
        <taxon>Actinomycetota</taxon>
        <taxon>Actinomycetes</taxon>
        <taxon>Mycobacteriales</taxon>
        <taxon>Nocardiaceae</taxon>
        <taxon>Nocardia</taxon>
    </lineage>
</organism>
<gene>
    <name evidence="4" type="ORF">ERS450000_05982</name>
</gene>
<feature type="chain" id="PRO_5005222512" evidence="3">
    <location>
        <begin position="25"/>
        <end position="327"/>
    </location>
</feature>
<feature type="compositionally biased region" description="Pro residues" evidence="2">
    <location>
        <begin position="241"/>
        <end position="257"/>
    </location>
</feature>
<sequence length="327" mass="34524">MSRRTTAAACAASLVFWLGPLGFAAPTAVAEPDCRPLVIGVGGNGEQAAQAAGAHTMMDAHLDQAAAEGARVESLDYTSSVWPTGPYTKDQSVAEGEQALAARIGAYRQECPGGHVKVIGHSLGAEVAGNQAHLADEVVVYGDPRRPGGIYDAIPGIYPGTSNPDHREVAPNVTSVCHEYDFVCDSPAPWSDPVRFGLGAHGFLTGWHGYAPGEGQDLGPGDHFVEMPSPNPNIPQNTPTGLPPIEEPLPLPTWEPGPLPSIQDVNPIIDAFTPEPYAPTPIRDYVPEWVEPALPPEVLDHVPGPIESYIPVLPPLPPLPDLGVRFP</sequence>
<dbReference type="Proteomes" id="UP000057820">
    <property type="component" value="Plasmid 2"/>
</dbReference>
<reference evidence="5" key="1">
    <citation type="submission" date="2015-03" db="EMBL/GenBank/DDBJ databases">
        <authorList>
            <consortium name="Pathogen Informatics"/>
        </authorList>
    </citation>
    <scope>NUCLEOTIDE SEQUENCE [LARGE SCALE GENOMIC DNA]</scope>
    <source>
        <strain evidence="5">NCTC11134</strain>
        <plasmid evidence="5">2</plasmid>
    </source>
</reference>
<keyword evidence="1" id="KW-0378">Hydrolase</keyword>
<evidence type="ECO:0000256" key="3">
    <source>
        <dbReference type="SAM" id="SignalP"/>
    </source>
</evidence>
<dbReference type="Gene3D" id="3.40.50.1820">
    <property type="entry name" value="alpha/beta hydrolase"/>
    <property type="match status" value="1"/>
</dbReference>
<keyword evidence="3" id="KW-0732">Signal</keyword>
<name>A0A0H5P9E0_NOCFR</name>
<dbReference type="EMBL" id="LN868939">
    <property type="protein sequence ID" value="CRY84332.1"/>
    <property type="molecule type" value="Genomic_DNA"/>
</dbReference>
<proteinExistence type="predicted"/>
<evidence type="ECO:0000256" key="1">
    <source>
        <dbReference type="ARBA" id="ARBA00022801"/>
    </source>
</evidence>
<dbReference type="SMART" id="SM01110">
    <property type="entry name" value="Cutinase"/>
    <property type="match status" value="1"/>
</dbReference>
<feature type="region of interest" description="Disordered" evidence="2">
    <location>
        <begin position="214"/>
        <end position="257"/>
    </location>
</feature>
<evidence type="ECO:0000313" key="4">
    <source>
        <dbReference type="EMBL" id="CRY84332.1"/>
    </source>
</evidence>